<proteinExistence type="predicted"/>
<sequence>MFALCGKIYRHCRKKSAVAISRVTSYTCVITVLIILERDGGSSLAWSQVSFCCQLCQWLIAVSVLVHLRVYQDLVVSQCSSDMVGGLGASIVAVHMRCVADRFMHSDATQRAKAGEYQPYFPWWSLAPMR</sequence>
<dbReference type="AlphaFoldDB" id="A0A016VXU1"/>
<keyword evidence="2" id="KW-1185">Reference proteome</keyword>
<reference evidence="2" key="1">
    <citation type="journal article" date="2015" name="Nat. Genet.">
        <title>The genome and transcriptome of the zoonotic hookworm Ancylostoma ceylanicum identify infection-specific gene families.</title>
        <authorList>
            <person name="Schwarz E.M."/>
            <person name="Hu Y."/>
            <person name="Antoshechkin I."/>
            <person name="Miller M.M."/>
            <person name="Sternberg P.W."/>
            <person name="Aroian R.V."/>
        </authorList>
    </citation>
    <scope>NUCLEOTIDE SEQUENCE</scope>
    <source>
        <strain evidence="2">HY135</strain>
    </source>
</reference>
<protein>
    <submittedName>
        <fullName evidence="1">Uncharacterized protein</fullName>
    </submittedName>
</protein>
<evidence type="ECO:0000313" key="1">
    <source>
        <dbReference type="EMBL" id="EYC32131.1"/>
    </source>
</evidence>
<dbReference type="Proteomes" id="UP000024635">
    <property type="component" value="Unassembled WGS sequence"/>
</dbReference>
<dbReference type="EMBL" id="JARK01001339">
    <property type="protein sequence ID" value="EYC32131.1"/>
    <property type="molecule type" value="Genomic_DNA"/>
</dbReference>
<accession>A0A016VXU1</accession>
<gene>
    <name evidence="1" type="primary">Acey_s0003.g1419</name>
    <name evidence="1" type="ORF">Y032_0003g1419</name>
</gene>
<name>A0A016VXU1_9BILA</name>
<evidence type="ECO:0000313" key="2">
    <source>
        <dbReference type="Proteomes" id="UP000024635"/>
    </source>
</evidence>
<comment type="caution">
    <text evidence="1">The sequence shown here is derived from an EMBL/GenBank/DDBJ whole genome shotgun (WGS) entry which is preliminary data.</text>
</comment>
<organism evidence="1 2">
    <name type="scientific">Ancylostoma ceylanicum</name>
    <dbReference type="NCBI Taxonomy" id="53326"/>
    <lineage>
        <taxon>Eukaryota</taxon>
        <taxon>Metazoa</taxon>
        <taxon>Ecdysozoa</taxon>
        <taxon>Nematoda</taxon>
        <taxon>Chromadorea</taxon>
        <taxon>Rhabditida</taxon>
        <taxon>Rhabditina</taxon>
        <taxon>Rhabditomorpha</taxon>
        <taxon>Strongyloidea</taxon>
        <taxon>Ancylostomatidae</taxon>
        <taxon>Ancylostomatinae</taxon>
        <taxon>Ancylostoma</taxon>
    </lineage>
</organism>